<dbReference type="InterPro" id="IPR013096">
    <property type="entry name" value="Cupin_2"/>
</dbReference>
<sequence length="146" mass="15374">MRGVTRGALTAFSLSGLAAASLAVLPATAEATPPDGVTGKILYQRTVGDTDYVLREITILPGGTTGWHFHDGTLYAFVKAGKLDHFGSNCKSDGKYRTGDTFVEPSNQVHIGKNLGKTPIVLEVLYVNPHGAPLSEDAANPGCSFQ</sequence>
<dbReference type="Proteomes" id="UP000553957">
    <property type="component" value="Unassembled WGS sequence"/>
</dbReference>
<feature type="signal peptide" evidence="1">
    <location>
        <begin position="1"/>
        <end position="29"/>
    </location>
</feature>
<evidence type="ECO:0000256" key="1">
    <source>
        <dbReference type="SAM" id="SignalP"/>
    </source>
</evidence>
<dbReference type="Proteomes" id="UP000534306">
    <property type="component" value="Unassembled WGS sequence"/>
</dbReference>
<accession>A0A7Y4NZN2</accession>
<dbReference type="AlphaFoldDB" id="A0A7Y4NZN2"/>
<keyword evidence="3" id="KW-0223">Dioxygenase</keyword>
<feature type="domain" description="Cupin type-2" evidence="2">
    <location>
        <begin position="57"/>
        <end position="122"/>
    </location>
</feature>
<keyword evidence="5" id="KW-1185">Reference proteome</keyword>
<evidence type="ECO:0000313" key="3">
    <source>
        <dbReference type="EMBL" id="MBB6570017.1"/>
    </source>
</evidence>
<comment type="caution">
    <text evidence="4">The sequence shown here is derived from an EMBL/GenBank/DDBJ whole genome shotgun (WGS) entry which is preliminary data.</text>
</comment>
<dbReference type="InterPro" id="IPR011051">
    <property type="entry name" value="RmlC_Cupin_sf"/>
</dbReference>
<dbReference type="SUPFAM" id="SSF51182">
    <property type="entry name" value="RmlC-like cupins"/>
    <property type="match status" value="1"/>
</dbReference>
<dbReference type="EMBL" id="JABJRC010000002">
    <property type="protein sequence ID" value="NOL40159.1"/>
    <property type="molecule type" value="Genomic_DNA"/>
</dbReference>
<dbReference type="GO" id="GO:0051213">
    <property type="term" value="F:dioxygenase activity"/>
    <property type="evidence" value="ECO:0007669"/>
    <property type="project" value="UniProtKB-KW"/>
</dbReference>
<organism evidence="4 5">
    <name type="scientific">Kribbella sandramycini</name>
    <dbReference type="NCBI Taxonomy" id="60450"/>
    <lineage>
        <taxon>Bacteria</taxon>
        <taxon>Bacillati</taxon>
        <taxon>Actinomycetota</taxon>
        <taxon>Actinomycetes</taxon>
        <taxon>Propionibacteriales</taxon>
        <taxon>Kribbellaceae</taxon>
        <taxon>Kribbella</taxon>
    </lineage>
</organism>
<dbReference type="Pfam" id="PF07883">
    <property type="entry name" value="Cupin_2"/>
    <property type="match status" value="1"/>
</dbReference>
<reference evidence="3 6" key="2">
    <citation type="submission" date="2020-08" db="EMBL/GenBank/DDBJ databases">
        <title>Sequencing the genomes of 1000 actinobacteria strains.</title>
        <authorList>
            <person name="Klenk H.-P."/>
        </authorList>
    </citation>
    <scope>NUCLEOTIDE SEQUENCE [LARGE SCALE GENOMIC DNA]</scope>
    <source>
        <strain evidence="3 6">DSM 15626</strain>
    </source>
</reference>
<proteinExistence type="predicted"/>
<evidence type="ECO:0000259" key="2">
    <source>
        <dbReference type="Pfam" id="PF07883"/>
    </source>
</evidence>
<dbReference type="Gene3D" id="2.60.120.10">
    <property type="entry name" value="Jelly Rolls"/>
    <property type="match status" value="1"/>
</dbReference>
<keyword evidence="1" id="KW-0732">Signal</keyword>
<dbReference type="RefSeq" id="WP_171672500.1">
    <property type="nucleotide sequence ID" value="NZ_BAAAGT010000002.1"/>
</dbReference>
<evidence type="ECO:0000313" key="4">
    <source>
        <dbReference type="EMBL" id="NOL40159.1"/>
    </source>
</evidence>
<name>A0A7Y4NZN2_9ACTN</name>
<dbReference type="EMBL" id="JACHKF010000001">
    <property type="protein sequence ID" value="MBB6570017.1"/>
    <property type="molecule type" value="Genomic_DNA"/>
</dbReference>
<reference evidence="4 5" key="1">
    <citation type="submission" date="2020-05" db="EMBL/GenBank/DDBJ databases">
        <title>Genome sequence of Kribbella sandramycini ATCC 39419.</title>
        <authorList>
            <person name="Maclea K.S."/>
            <person name="Fair J.L."/>
        </authorList>
    </citation>
    <scope>NUCLEOTIDE SEQUENCE [LARGE SCALE GENOMIC DNA]</scope>
    <source>
        <strain evidence="4 5">ATCC 39419</strain>
    </source>
</reference>
<gene>
    <name evidence="3" type="ORF">HNR71_005654</name>
    <name evidence="4" type="ORF">HPO96_07880</name>
</gene>
<dbReference type="InterPro" id="IPR014710">
    <property type="entry name" value="RmlC-like_jellyroll"/>
</dbReference>
<protein>
    <submittedName>
        <fullName evidence="4">Cupin domain-containing protein</fullName>
    </submittedName>
    <submittedName>
        <fullName evidence="3">Quercetin dioxygenase-like cupin family protein</fullName>
    </submittedName>
</protein>
<feature type="chain" id="PRO_5038257984" evidence="1">
    <location>
        <begin position="30"/>
        <end position="146"/>
    </location>
</feature>
<evidence type="ECO:0000313" key="5">
    <source>
        <dbReference type="Proteomes" id="UP000534306"/>
    </source>
</evidence>
<keyword evidence="3" id="KW-0560">Oxidoreductase</keyword>
<evidence type="ECO:0000313" key="6">
    <source>
        <dbReference type="Proteomes" id="UP000553957"/>
    </source>
</evidence>